<evidence type="ECO:0000256" key="1">
    <source>
        <dbReference type="ARBA" id="ARBA00004167"/>
    </source>
</evidence>
<keyword evidence="8" id="KW-1185">Reference proteome</keyword>
<comment type="subcellular location">
    <subcellularLocation>
        <location evidence="1">Membrane</location>
        <topology evidence="1">Single-pass membrane protein</topology>
    </subcellularLocation>
</comment>
<evidence type="ECO:0000313" key="8">
    <source>
        <dbReference type="Proteomes" id="UP000078551"/>
    </source>
</evidence>
<evidence type="ECO:0000259" key="6">
    <source>
        <dbReference type="Pfam" id="PF04357"/>
    </source>
</evidence>
<feature type="transmembrane region" description="Helical" evidence="5">
    <location>
        <begin position="20"/>
        <end position="44"/>
    </location>
</feature>
<dbReference type="PANTHER" id="PTHR36985">
    <property type="entry name" value="TRANSLOCATION AND ASSEMBLY MODULE SUBUNIT TAMB"/>
    <property type="match status" value="1"/>
</dbReference>
<evidence type="ECO:0000256" key="2">
    <source>
        <dbReference type="ARBA" id="ARBA00022692"/>
    </source>
</evidence>
<evidence type="ECO:0000256" key="4">
    <source>
        <dbReference type="ARBA" id="ARBA00023136"/>
    </source>
</evidence>
<dbReference type="Proteomes" id="UP000078551">
    <property type="component" value="Chromosome"/>
</dbReference>
<evidence type="ECO:0000256" key="3">
    <source>
        <dbReference type="ARBA" id="ARBA00022989"/>
    </source>
</evidence>
<dbReference type="InterPro" id="IPR007452">
    <property type="entry name" value="TamB_C"/>
</dbReference>
<keyword evidence="3 5" id="KW-1133">Transmembrane helix</keyword>
<name>A0ABN4QQB2_9HYPH</name>
<organism evidence="7 8">
    <name type="scientific">Rhizobium phaseoli</name>
    <dbReference type="NCBI Taxonomy" id="396"/>
    <lineage>
        <taxon>Bacteria</taxon>
        <taxon>Pseudomonadati</taxon>
        <taxon>Pseudomonadota</taxon>
        <taxon>Alphaproteobacteria</taxon>
        <taxon>Hyphomicrobiales</taxon>
        <taxon>Rhizobiaceae</taxon>
        <taxon>Rhizobium/Agrobacterium group</taxon>
        <taxon>Rhizobium</taxon>
    </lineage>
</organism>
<dbReference type="Pfam" id="PF04357">
    <property type="entry name" value="TamB"/>
    <property type="match status" value="1"/>
</dbReference>
<keyword evidence="4 5" id="KW-0472">Membrane</keyword>
<sequence length="2149" mass="215586">MKTGVVSAPMQTLAKIVNWIIRLTGYVVGASLILAVAALAIFGFTSFGARIVTEKIAATLSNRDMTIEVREPEGLLTGGLRAAEISLSDTRGVFAEIHGVAIDWNPLALLTGTFHAKRFEIEAIDVLRKPVRTLPSRPGAENSGGFSLPIKIDVDQVALPNIKLAEPFAGRAFALAAEGSLSADGGGGEATVNVSRHAVPDARLTADISYAPAENRLRLKAQLAEPKGGLLAGFLGLPDSPAVNIDLDGQGPTSDWKGKLQAALDGQQRAAIEGRHAITADGLHHLDLKGGGDLSSLLPSAFRPLFAGQTNIDLAATFNDHGKIDIQTGNVATGSVVIAASGTLDPAGNNSLNANLLGPSGPVDFRWPLAEGEARFQISGLNLALTGDAQAARLSVSGSLDSATLPQANIGSVKLTAKSDAFNLAARSGSIQLRLVAGDATFAEPNLNRAVKGPVTIAAPLQMAAGSIGFNGTTVESANINGSLNGSYRLTDRALTGNVKLTVEPAALPAAATSRFDGPISLESQVAGTVPSKLALTNLVVKSGTLEAAGNVALDGSTLNADLSGLLPDVGKLMAGASGGAAYALRVGGELPALSVSANIKAARLQMADRMLANLNVDVTGVADPKAPQGRIAATGTIDGQPIGVNGDIRSENGRMIVPALTADIGGNRLTGSLEFSPALTPSGALTFDFPNIGLLAALGGQKAEGDLKGSLGITSDGDRIALTLQATGASLRRDAFAIVKPEIDVTVSDLGALAANGTVRAEGVNAGANRLSGLSLAFTKQQNQTDFDLNAAYDGNSVLAAGNIQTADGTIDVNLDRFSASPRNIPIELDAATQVKIAGGAASLNGLTLKTGTGSVSVTGSAGETLKLDAVIKELPAALANGFVPNLSAGGTISGTIAVTGTPAVPIADFKLDWKDATTGQTKGAGLAPFGITAGGKFADKKLDFDTTIGSADGLSLKAAGNVGLADPAAPVLDINADLLNLPARVANGFVPDLAAEGAISGKLSAAGSLKAPTANFAFAWKGAATSHTKRAGLTGLDLTASGKFADNALDFDAAVNGADRLSLKANGNVSMTGATIGGVRIDATLANIPATVANGFVPDLAAAGLVSGTVSASGSLAAPTADFDLHWQNAAMSHTKRAGLAGLGVTASGKFADNNLDFDAAVSGAGGLSLKANGNVAVTGKTVGAAKVDATLANIPAGIANSFVADLAAEGFVSGKISAAGSLSAPTANFDLNWKDAATSHTKRAGLAALGIATSGKFAENKLDFNAAAGGDQGLSLKAMGNVALAGTAIDSVKVDAEIAKVPAALANAFVPELAAGGTISGTISAAGTPAAPKADFKLDWTDAATSHTRTAHLSGLALAASGHLADNKLDFNADLGGKDGLSLKAAGSVAISGASVRNLDVKADLANLPAGLANGFVPGLAAEGTVSGTASASGALPKPAVDFRLDWKNAATAQTRSSGISGLSAAASGKFANDRVDFDANLAGKDGVLAKATGGVTIAGTAIRDLSVNADIPALPANIANAFVPGLGAEGMLSASAVTSGTPANPVVNFKLDWKDAATSHTKAAGLSGLALAATGKYAGDRLDFDADLRGGGGMALKAAGNLSIAGTSIRSIDVTANAANVPAAIANGFVPGIGADGTISATAKAAGTLSSPAVDFKIDWKNAATSQTKGAGLSPLSIGASGKLAGSKLTVDTSLAGDAGMSLKGGGSVVISGNRALDLHFNGNVPFAVLGTPLAQQGLVADGIATVNLAIGGTVAAPVINGTVSTNGAKLVDVRRNLAVNNLAATVTFNGTQAVISRLSGNLGGGGTISASGTIGIQPAGGFPADISIKLDKAVYVDGTLVVSTVNGTVGLRGPIMSATLSGKLRLDKTSITVPEKLPTSLREIDIRHKNAPRAVLAQLRDEGERKTGEKSSVITLDLDIDAPSHIFVRGRGIDAELGGRVTIRGTAAVPVVTGGFTMRRGRLTILNRRLDFSDKSRITFAGDLTPALDMEATSTSGTTTLTVDVAGLATDPSITFSSSPQLPQDEVLAQLIFGQSMSKLSPVQIAQLADAVSQLAGNRSTSLFEGLRNQLGVDDFDVSTDAKGQTSVSVGRYLNDRTYFELQQGGAAGAKAIINLDVGRGVKLRGAAGGNGAGEAGIVYEREY</sequence>
<feature type="domain" description="Translocation and assembly module TamB C-terminal" evidence="6">
    <location>
        <begin position="1802"/>
        <end position="2149"/>
    </location>
</feature>
<keyword evidence="2 5" id="KW-0812">Transmembrane</keyword>
<gene>
    <name evidence="7" type="ORF">AMC81_CH04019</name>
</gene>
<dbReference type="PANTHER" id="PTHR36985:SF1">
    <property type="entry name" value="TRANSLOCATION AND ASSEMBLY MODULE SUBUNIT TAMB"/>
    <property type="match status" value="1"/>
</dbReference>
<evidence type="ECO:0000313" key="7">
    <source>
        <dbReference type="EMBL" id="ANL86732.1"/>
    </source>
</evidence>
<dbReference type="EMBL" id="CP013568">
    <property type="protein sequence ID" value="ANL86732.1"/>
    <property type="molecule type" value="Genomic_DNA"/>
</dbReference>
<protein>
    <recommendedName>
        <fullName evidence="6">Translocation and assembly module TamB C-terminal domain-containing protein</fullName>
    </recommendedName>
</protein>
<evidence type="ECO:0000256" key="5">
    <source>
        <dbReference type="SAM" id="Phobius"/>
    </source>
</evidence>
<reference evidence="7 8" key="1">
    <citation type="submission" date="2015-11" db="EMBL/GenBank/DDBJ databases">
        <title>The limits of bacterial species coexistence and the symbiotic plasmid transference in sympatric Rhizobium populations.</title>
        <authorList>
            <person name="Perez-Carrascal O.M."/>
            <person name="VanInsberghe D."/>
            <person name="Juarez S."/>
            <person name="Polz M.F."/>
            <person name="Vinuesa P."/>
            <person name="Gonzalez V."/>
        </authorList>
    </citation>
    <scope>NUCLEOTIDE SEQUENCE [LARGE SCALE GENOMIC DNA]</scope>
    <source>
        <strain evidence="7 8">N771</strain>
    </source>
</reference>
<accession>A0ABN4QQB2</accession>
<proteinExistence type="predicted"/>